<comment type="caution">
    <text evidence="2">The sequence shown here is derived from an EMBL/GenBank/DDBJ whole genome shotgun (WGS) entry which is preliminary data.</text>
</comment>
<organism evidence="2 3">
    <name type="scientific">Oleiharenicola lentus</name>
    <dbReference type="NCBI Taxonomy" id="2508720"/>
    <lineage>
        <taxon>Bacteria</taxon>
        <taxon>Pseudomonadati</taxon>
        <taxon>Verrucomicrobiota</taxon>
        <taxon>Opitutia</taxon>
        <taxon>Opitutales</taxon>
        <taxon>Opitutaceae</taxon>
        <taxon>Oleiharenicola</taxon>
    </lineage>
</organism>
<dbReference type="RefSeq" id="WP_129045757.1">
    <property type="nucleotide sequence ID" value="NZ_SDHX01000001.1"/>
</dbReference>
<dbReference type="GO" id="GO:0005829">
    <property type="term" value="C:cytosol"/>
    <property type="evidence" value="ECO:0007669"/>
    <property type="project" value="TreeGrafter"/>
</dbReference>
<gene>
    <name evidence="2" type="ORF">ESB00_00395</name>
</gene>
<dbReference type="AlphaFoldDB" id="A0A4Q1C6M9"/>
<dbReference type="GO" id="GO:0006808">
    <property type="term" value="P:regulation of nitrogen utilization"/>
    <property type="evidence" value="ECO:0007669"/>
    <property type="project" value="InterPro"/>
</dbReference>
<dbReference type="Pfam" id="PF00543">
    <property type="entry name" value="P-II"/>
    <property type="match status" value="1"/>
</dbReference>
<dbReference type="GO" id="GO:0030234">
    <property type="term" value="F:enzyme regulator activity"/>
    <property type="evidence" value="ECO:0007669"/>
    <property type="project" value="InterPro"/>
</dbReference>
<proteinExistence type="predicted"/>
<evidence type="ECO:0000313" key="3">
    <source>
        <dbReference type="Proteomes" id="UP000290218"/>
    </source>
</evidence>
<reference evidence="2 3" key="1">
    <citation type="submission" date="2019-01" db="EMBL/GenBank/DDBJ databases">
        <title>Lacunisphaera sp. strain TWA-58.</title>
        <authorList>
            <person name="Chen W.-M."/>
        </authorList>
    </citation>
    <scope>NUCLEOTIDE SEQUENCE [LARGE SCALE GENOMIC DNA]</scope>
    <source>
        <strain evidence="2 3">TWA-58</strain>
    </source>
</reference>
<dbReference type="GO" id="GO:0005524">
    <property type="term" value="F:ATP binding"/>
    <property type="evidence" value="ECO:0007669"/>
    <property type="project" value="TreeGrafter"/>
</dbReference>
<dbReference type="SMART" id="SM00938">
    <property type="entry name" value="P-II"/>
    <property type="match status" value="1"/>
</dbReference>
<dbReference type="OrthoDB" id="196305at2"/>
<evidence type="ECO:0000313" key="2">
    <source>
        <dbReference type="EMBL" id="RXK54392.1"/>
    </source>
</evidence>
<dbReference type="Proteomes" id="UP000290218">
    <property type="component" value="Unassembled WGS sequence"/>
</dbReference>
<dbReference type="SUPFAM" id="SSF54913">
    <property type="entry name" value="GlnB-like"/>
    <property type="match status" value="1"/>
</dbReference>
<dbReference type="PANTHER" id="PTHR30115">
    <property type="entry name" value="NITROGEN REGULATORY PROTEIN P-II"/>
    <property type="match status" value="1"/>
</dbReference>
<dbReference type="InterPro" id="IPR002187">
    <property type="entry name" value="N-reg_PII"/>
</dbReference>
<keyword evidence="3" id="KW-1185">Reference proteome</keyword>
<dbReference type="PANTHER" id="PTHR30115:SF11">
    <property type="entry name" value="NITROGEN REGULATORY PROTEIN P-II HOMOLOG"/>
    <property type="match status" value="1"/>
</dbReference>
<accession>A0A4Q1C6M9</accession>
<dbReference type="InterPro" id="IPR011322">
    <property type="entry name" value="N-reg_PII-like_a/b"/>
</dbReference>
<dbReference type="InterPro" id="IPR015867">
    <property type="entry name" value="N-reg_PII/ATP_PRibTrfase_C"/>
</dbReference>
<dbReference type="PRINTS" id="PR00340">
    <property type="entry name" value="PIIGLNB"/>
</dbReference>
<evidence type="ECO:0000256" key="1">
    <source>
        <dbReference type="SAM" id="MobiDB-lite"/>
    </source>
</evidence>
<dbReference type="EMBL" id="SDHX01000001">
    <property type="protein sequence ID" value="RXK54392.1"/>
    <property type="molecule type" value="Genomic_DNA"/>
</dbReference>
<protein>
    <submittedName>
        <fullName evidence="2">P-II family nitrogen regulator</fullName>
    </submittedName>
</protein>
<name>A0A4Q1C6M9_9BACT</name>
<dbReference type="Gene3D" id="3.30.70.120">
    <property type="match status" value="1"/>
</dbReference>
<feature type="region of interest" description="Disordered" evidence="1">
    <location>
        <begin position="28"/>
        <end position="54"/>
    </location>
</feature>
<sequence>MKTIVAFIRPSKEEPVREALHDLKGVSGASFSDVRGFGRGRGHEHSPGSSDEAVVGTLPKVRVDVMVSADHAAAVAGAIAAAARTGNRGDGKVYVLPVESALRISTGEIGASAL</sequence>
<dbReference type="PROSITE" id="PS51343">
    <property type="entry name" value="PII_GLNB_DOM"/>
    <property type="match status" value="1"/>
</dbReference>